<reference evidence="2" key="2">
    <citation type="submission" date="2018-05" db="EMBL/GenBank/DDBJ databases">
        <title>OmerRS3 (Oryza meridionalis Reference Sequence Version 3).</title>
        <authorList>
            <person name="Zhang J."/>
            <person name="Kudrna D."/>
            <person name="Lee S."/>
            <person name="Talag J."/>
            <person name="Welchert J."/>
            <person name="Wing R.A."/>
        </authorList>
    </citation>
    <scope>NUCLEOTIDE SEQUENCE [LARGE SCALE GENOMIC DNA]</scope>
    <source>
        <strain evidence="2">cv. OR44</strain>
    </source>
</reference>
<dbReference type="Gramene" id="OMERI06G11980.1">
    <property type="protein sequence ID" value="OMERI06G11980.1"/>
    <property type="gene ID" value="OMERI06G11980"/>
</dbReference>
<keyword evidence="1" id="KW-0472">Membrane</keyword>
<keyword evidence="3" id="KW-1185">Reference proteome</keyword>
<evidence type="ECO:0000256" key="1">
    <source>
        <dbReference type="SAM" id="Phobius"/>
    </source>
</evidence>
<dbReference type="EnsemblPlants" id="OMERI06G11980.1">
    <property type="protein sequence ID" value="OMERI06G11980.1"/>
    <property type="gene ID" value="OMERI06G11980"/>
</dbReference>
<feature type="transmembrane region" description="Helical" evidence="1">
    <location>
        <begin position="20"/>
        <end position="42"/>
    </location>
</feature>
<name>A0A0E0E0B0_9ORYZ</name>
<dbReference type="HOGENOM" id="CLU_922484_0_0_1"/>
<evidence type="ECO:0000313" key="3">
    <source>
        <dbReference type="Proteomes" id="UP000008021"/>
    </source>
</evidence>
<dbReference type="AlphaFoldDB" id="A0A0E0E0B0"/>
<keyword evidence="1" id="KW-0812">Transmembrane</keyword>
<proteinExistence type="predicted"/>
<sequence>MSPPMRTRSVPESGVSVVVAPAMAPAAFSLIDGTMIPVMILGRTMIPLMYHMILLRRHDSSRDTHCLDGVTLIHGFSYLSPRSLDLAFSACCPPTGVKFIDASFFCQTLYCFDCKIISLQNAIPRMFHREAEEPADGEYVAGRKRAILRRFHRDAKELADDARASERKRGITCFLGEFTMMWRSRRMACTPTGGSDESCTEARASEEVSPGCGEAGVWRALVVVLILLQRVQLVDDSCSERYHIGIRIIPFFNGIPVYSIPLFFYGFLGLKTFKLWTVRSHQDLCRSDYKNLHKACRSKESNVHTPSVFNV</sequence>
<evidence type="ECO:0000313" key="2">
    <source>
        <dbReference type="EnsemblPlants" id="OMERI06G11980.1"/>
    </source>
</evidence>
<keyword evidence="1" id="KW-1133">Transmembrane helix</keyword>
<protein>
    <submittedName>
        <fullName evidence="2">Uncharacterized protein</fullName>
    </submittedName>
</protein>
<reference evidence="2" key="1">
    <citation type="submission" date="2015-04" db="UniProtKB">
        <authorList>
            <consortium name="EnsemblPlants"/>
        </authorList>
    </citation>
    <scope>IDENTIFICATION</scope>
</reference>
<organism evidence="2">
    <name type="scientific">Oryza meridionalis</name>
    <dbReference type="NCBI Taxonomy" id="40149"/>
    <lineage>
        <taxon>Eukaryota</taxon>
        <taxon>Viridiplantae</taxon>
        <taxon>Streptophyta</taxon>
        <taxon>Embryophyta</taxon>
        <taxon>Tracheophyta</taxon>
        <taxon>Spermatophyta</taxon>
        <taxon>Magnoliopsida</taxon>
        <taxon>Liliopsida</taxon>
        <taxon>Poales</taxon>
        <taxon>Poaceae</taxon>
        <taxon>BOP clade</taxon>
        <taxon>Oryzoideae</taxon>
        <taxon>Oryzeae</taxon>
        <taxon>Oryzinae</taxon>
        <taxon>Oryza</taxon>
    </lineage>
</organism>
<accession>A0A0E0E0B0</accession>
<feature type="transmembrane region" description="Helical" evidence="1">
    <location>
        <begin position="248"/>
        <end position="268"/>
    </location>
</feature>
<dbReference type="Proteomes" id="UP000008021">
    <property type="component" value="Chromosome 6"/>
</dbReference>